<evidence type="ECO:0000259" key="5">
    <source>
        <dbReference type="PROSITE" id="PS50075"/>
    </source>
</evidence>
<evidence type="ECO:0000313" key="6">
    <source>
        <dbReference type="EMBL" id="MFD1044933.1"/>
    </source>
</evidence>
<dbReference type="SMART" id="SM00823">
    <property type="entry name" value="PKS_PP"/>
    <property type="match status" value="1"/>
</dbReference>
<organism evidence="6 7">
    <name type="scientific">Kibdelosporangium lantanae</name>
    <dbReference type="NCBI Taxonomy" id="1497396"/>
    <lineage>
        <taxon>Bacteria</taxon>
        <taxon>Bacillati</taxon>
        <taxon>Actinomycetota</taxon>
        <taxon>Actinomycetes</taxon>
        <taxon>Pseudonocardiales</taxon>
        <taxon>Pseudonocardiaceae</taxon>
        <taxon>Kibdelosporangium</taxon>
    </lineage>
</organism>
<reference evidence="7" key="1">
    <citation type="journal article" date="2019" name="Int. J. Syst. Evol. Microbiol.">
        <title>The Global Catalogue of Microorganisms (GCM) 10K type strain sequencing project: providing services to taxonomists for standard genome sequencing and annotation.</title>
        <authorList>
            <consortium name="The Broad Institute Genomics Platform"/>
            <consortium name="The Broad Institute Genome Sequencing Center for Infectious Disease"/>
            <person name="Wu L."/>
            <person name="Ma J."/>
        </authorList>
    </citation>
    <scope>NUCLEOTIDE SEQUENCE [LARGE SCALE GENOMIC DNA]</scope>
    <source>
        <strain evidence="7">JCM 31486</strain>
    </source>
</reference>
<protein>
    <submittedName>
        <fullName evidence="6">Phosphopantetheine-binding protein</fullName>
    </submittedName>
</protein>
<dbReference type="Pfam" id="PF00550">
    <property type="entry name" value="PP-binding"/>
    <property type="match status" value="1"/>
</dbReference>
<evidence type="ECO:0000256" key="4">
    <source>
        <dbReference type="ARBA" id="ARBA00022598"/>
    </source>
</evidence>
<feature type="domain" description="Carrier" evidence="5">
    <location>
        <begin position="125"/>
        <end position="199"/>
    </location>
</feature>
<gene>
    <name evidence="6" type="ORF">ACFQ1S_04645</name>
</gene>
<dbReference type="SUPFAM" id="SSF52777">
    <property type="entry name" value="CoA-dependent acyltransferases"/>
    <property type="match status" value="1"/>
</dbReference>
<keyword evidence="3" id="KW-0597">Phosphoprotein</keyword>
<evidence type="ECO:0000256" key="3">
    <source>
        <dbReference type="ARBA" id="ARBA00022553"/>
    </source>
</evidence>
<dbReference type="Proteomes" id="UP001597045">
    <property type="component" value="Unassembled WGS sequence"/>
</dbReference>
<dbReference type="InterPro" id="IPR020806">
    <property type="entry name" value="PKS_PP-bd"/>
</dbReference>
<dbReference type="PROSITE" id="PS50075">
    <property type="entry name" value="CARRIER"/>
    <property type="match status" value="1"/>
</dbReference>
<keyword evidence="4" id="KW-0436">Ligase</keyword>
<dbReference type="InterPro" id="IPR036736">
    <property type="entry name" value="ACP-like_sf"/>
</dbReference>
<dbReference type="InterPro" id="IPR023213">
    <property type="entry name" value="CAT-like_dom_sf"/>
</dbReference>
<dbReference type="EMBL" id="JBHTIS010000164">
    <property type="protein sequence ID" value="MFD1044933.1"/>
    <property type="molecule type" value="Genomic_DNA"/>
</dbReference>
<dbReference type="Gene3D" id="3.30.559.30">
    <property type="entry name" value="Nonribosomal peptide synthetase, condensation domain"/>
    <property type="match status" value="1"/>
</dbReference>
<comment type="cofactor">
    <cofactor evidence="1">
        <name>pantetheine 4'-phosphate</name>
        <dbReference type="ChEBI" id="CHEBI:47942"/>
    </cofactor>
</comment>
<proteinExistence type="predicted"/>
<dbReference type="Gene3D" id="3.30.559.10">
    <property type="entry name" value="Chloramphenicol acetyltransferase-like domain"/>
    <property type="match status" value="1"/>
</dbReference>
<name>A0ABW3M2S9_9PSEU</name>
<accession>A0ABW3M2S9</accession>
<dbReference type="PANTHER" id="PTHR45527">
    <property type="entry name" value="NONRIBOSOMAL PEPTIDE SYNTHETASE"/>
    <property type="match status" value="1"/>
</dbReference>
<evidence type="ECO:0000256" key="2">
    <source>
        <dbReference type="ARBA" id="ARBA00022450"/>
    </source>
</evidence>
<dbReference type="Pfam" id="PF00668">
    <property type="entry name" value="Condensation"/>
    <property type="match status" value="1"/>
</dbReference>
<dbReference type="Gene3D" id="1.10.1200.10">
    <property type="entry name" value="ACP-like"/>
    <property type="match status" value="1"/>
</dbReference>
<dbReference type="SUPFAM" id="SSF47336">
    <property type="entry name" value="ACP-like"/>
    <property type="match status" value="1"/>
</dbReference>
<evidence type="ECO:0000256" key="1">
    <source>
        <dbReference type="ARBA" id="ARBA00001957"/>
    </source>
</evidence>
<keyword evidence="2" id="KW-0596">Phosphopantetheine</keyword>
<comment type="caution">
    <text evidence="6">The sequence shown here is derived from an EMBL/GenBank/DDBJ whole genome shotgun (WGS) entry which is preliminary data.</text>
</comment>
<keyword evidence="7" id="KW-1185">Reference proteome</keyword>
<dbReference type="PANTHER" id="PTHR45527:SF10">
    <property type="entry name" value="PYOCHELIN SYNTHASE PCHF"/>
    <property type="match status" value="1"/>
</dbReference>
<evidence type="ECO:0000313" key="7">
    <source>
        <dbReference type="Proteomes" id="UP001597045"/>
    </source>
</evidence>
<dbReference type="InterPro" id="IPR009081">
    <property type="entry name" value="PP-bd_ACP"/>
</dbReference>
<sequence>MFDTCVAFENFPFDADALHNVTDELTVTAFDVVDATHYPLYLVAHVAQGRLKLVISHRTDLFDAHAVKAMGDRLTRVLAAVTADLDQPLGRVDTLPLNANEKLDQQRILELVREASEEQPDLPTDAPRTPLQTLLTELELLTGAAASPDSDVVELGLTSITAIKLVRRMRVAHGVRLPMNVVFRSRTPAAVVRWMAEHQPVEPTENGSTDG</sequence>
<dbReference type="InterPro" id="IPR001242">
    <property type="entry name" value="Condensation_dom"/>
</dbReference>